<evidence type="ECO:0000313" key="3">
    <source>
        <dbReference type="Proteomes" id="UP000823388"/>
    </source>
</evidence>
<evidence type="ECO:0000313" key="2">
    <source>
        <dbReference type="EMBL" id="KAG2549899.1"/>
    </source>
</evidence>
<protein>
    <submittedName>
        <fullName evidence="2">Uncharacterized protein</fullName>
    </submittedName>
</protein>
<feature type="non-terminal residue" evidence="2">
    <location>
        <position position="177"/>
    </location>
</feature>
<feature type="compositionally biased region" description="Low complexity" evidence="1">
    <location>
        <begin position="112"/>
        <end position="123"/>
    </location>
</feature>
<comment type="caution">
    <text evidence="2">The sequence shown here is derived from an EMBL/GenBank/DDBJ whole genome shotgun (WGS) entry which is preliminary data.</text>
</comment>
<feature type="region of interest" description="Disordered" evidence="1">
    <location>
        <begin position="1"/>
        <end position="22"/>
    </location>
</feature>
<gene>
    <name evidence="2" type="ORF">PVAP13_9KG272826</name>
</gene>
<evidence type="ECO:0000256" key="1">
    <source>
        <dbReference type="SAM" id="MobiDB-lite"/>
    </source>
</evidence>
<dbReference type="Proteomes" id="UP000823388">
    <property type="component" value="Chromosome 9K"/>
</dbReference>
<feature type="region of interest" description="Disordered" evidence="1">
    <location>
        <begin position="42"/>
        <end position="151"/>
    </location>
</feature>
<dbReference type="EMBL" id="CM029053">
    <property type="protein sequence ID" value="KAG2549899.1"/>
    <property type="molecule type" value="Genomic_DNA"/>
</dbReference>
<dbReference type="AlphaFoldDB" id="A0A8T0NNP0"/>
<accession>A0A8T0NNP0</accession>
<name>A0A8T0NNP0_PANVG</name>
<feature type="compositionally biased region" description="Low complexity" evidence="1">
    <location>
        <begin position="1"/>
        <end position="12"/>
    </location>
</feature>
<organism evidence="2 3">
    <name type="scientific">Panicum virgatum</name>
    <name type="common">Blackwell switchgrass</name>
    <dbReference type="NCBI Taxonomy" id="38727"/>
    <lineage>
        <taxon>Eukaryota</taxon>
        <taxon>Viridiplantae</taxon>
        <taxon>Streptophyta</taxon>
        <taxon>Embryophyta</taxon>
        <taxon>Tracheophyta</taxon>
        <taxon>Spermatophyta</taxon>
        <taxon>Magnoliopsida</taxon>
        <taxon>Liliopsida</taxon>
        <taxon>Poales</taxon>
        <taxon>Poaceae</taxon>
        <taxon>PACMAD clade</taxon>
        <taxon>Panicoideae</taxon>
        <taxon>Panicodae</taxon>
        <taxon>Paniceae</taxon>
        <taxon>Panicinae</taxon>
        <taxon>Panicum</taxon>
        <taxon>Panicum sect. Hiantes</taxon>
    </lineage>
</organism>
<keyword evidence="3" id="KW-1185">Reference proteome</keyword>
<proteinExistence type="predicted"/>
<sequence length="177" mass="18564">MAPSATAAAAAPPLLPTPTPSSIRCFAPLLAPSINRHAASPAFRASWTRRHTPSPASPAPKNPGRASASESWVRDKQVRAGLAPNPSTEARNGSKIPCRASLSSSWMQDKLASTTPSATPSSTENCTGKKQRYDFPTPTSSSDNEESDCDSECEYYAGPAFLNALPASALPIPTLLL</sequence>
<reference evidence="2" key="1">
    <citation type="submission" date="2020-05" db="EMBL/GenBank/DDBJ databases">
        <title>WGS assembly of Panicum virgatum.</title>
        <authorList>
            <person name="Lovell J.T."/>
            <person name="Jenkins J."/>
            <person name="Shu S."/>
            <person name="Juenger T.E."/>
            <person name="Schmutz J."/>
        </authorList>
    </citation>
    <scope>NUCLEOTIDE SEQUENCE</scope>
    <source>
        <strain evidence="2">AP13</strain>
    </source>
</reference>